<dbReference type="AlphaFoldDB" id="A0A926DHZ4"/>
<dbReference type="RefSeq" id="WP_249279336.1">
    <property type="nucleotide sequence ID" value="NZ_JACRSS010000001.1"/>
</dbReference>
<protein>
    <submittedName>
        <fullName evidence="1">Uncharacterized protein</fullName>
    </submittedName>
</protein>
<name>A0A926DHZ4_9FIRM</name>
<dbReference type="Pfam" id="PF03130">
    <property type="entry name" value="HEAT_PBS"/>
    <property type="match status" value="1"/>
</dbReference>
<dbReference type="InterPro" id="IPR011989">
    <property type="entry name" value="ARM-like"/>
</dbReference>
<proteinExistence type="predicted"/>
<evidence type="ECO:0000313" key="1">
    <source>
        <dbReference type="EMBL" id="MBC8537420.1"/>
    </source>
</evidence>
<comment type="caution">
    <text evidence="1">The sequence shown here is derived from an EMBL/GenBank/DDBJ whole genome shotgun (WGS) entry which is preliminary data.</text>
</comment>
<reference evidence="1" key="1">
    <citation type="submission" date="2020-08" db="EMBL/GenBank/DDBJ databases">
        <title>Genome public.</title>
        <authorList>
            <person name="Liu C."/>
            <person name="Sun Q."/>
        </authorList>
    </citation>
    <scope>NUCLEOTIDE SEQUENCE</scope>
    <source>
        <strain evidence="1">NSJ-63</strain>
    </source>
</reference>
<gene>
    <name evidence="1" type="ORF">H8693_00535</name>
</gene>
<dbReference type="EMBL" id="JACRSS010000001">
    <property type="protein sequence ID" value="MBC8537420.1"/>
    <property type="molecule type" value="Genomic_DNA"/>
</dbReference>
<keyword evidence="2" id="KW-1185">Reference proteome</keyword>
<organism evidence="1 2">
    <name type="scientific">Guopingia tenuis</name>
    <dbReference type="NCBI Taxonomy" id="2763656"/>
    <lineage>
        <taxon>Bacteria</taxon>
        <taxon>Bacillati</taxon>
        <taxon>Bacillota</taxon>
        <taxon>Clostridia</taxon>
        <taxon>Christensenellales</taxon>
        <taxon>Christensenellaceae</taxon>
        <taxon>Guopingia</taxon>
    </lineage>
</organism>
<sequence>MELQLIDFQARFTQDYFAWCKDHPEVLEDEEKADDLYFDMLEGWLDQPMKWLGGKSPNAYFDAVKEPEMLVSMLIEYEKAEIELPDPLFRRLLEEKEKVYPMLCHILFANESQDMEQEELLDVQAGVISLLTEMELPHPLERYAEKLIHLEEDCAYAEEAAEALGDAGEEAREILLKAYPASRGYGRKCFIDLLSSLTPSDNIREILLDEFAKPDADRAFLAECLGRYGDPAALPALRQAMEEPGLEYYVFLELKNAAEQLGGEEIEDRDFSGDKLYDLLSAQDAGEVPHGK</sequence>
<evidence type="ECO:0000313" key="2">
    <source>
        <dbReference type="Proteomes" id="UP000617951"/>
    </source>
</evidence>
<dbReference type="Gene3D" id="1.25.10.10">
    <property type="entry name" value="Leucine-rich Repeat Variant"/>
    <property type="match status" value="1"/>
</dbReference>
<dbReference type="InterPro" id="IPR004155">
    <property type="entry name" value="PBS_lyase_HEAT"/>
</dbReference>
<dbReference type="Proteomes" id="UP000617951">
    <property type="component" value="Unassembled WGS sequence"/>
</dbReference>
<accession>A0A926DHZ4</accession>